<accession>B6JWG0</accession>
<feature type="region of interest" description="Disordered" evidence="1">
    <location>
        <begin position="158"/>
        <end position="191"/>
    </location>
</feature>
<evidence type="ECO:0000313" key="3">
    <source>
        <dbReference type="JaponicusDB" id="SJAG_00736"/>
    </source>
</evidence>
<dbReference type="AlphaFoldDB" id="B6JWG0"/>
<dbReference type="GeneID" id="7052152"/>
<proteinExistence type="predicted"/>
<gene>
    <name evidence="3" type="primary">mug35</name>
    <name evidence="2" type="ORF">SJAG_00736</name>
</gene>
<dbReference type="EMBL" id="KE651166">
    <property type="protein sequence ID" value="EEB05711.2"/>
    <property type="molecule type" value="Genomic_DNA"/>
</dbReference>
<reference evidence="2 4" key="1">
    <citation type="journal article" date="2011" name="Science">
        <title>Comparative functional genomics of the fission yeasts.</title>
        <authorList>
            <person name="Rhind N."/>
            <person name="Chen Z."/>
            <person name="Yassour M."/>
            <person name="Thompson D.A."/>
            <person name="Haas B.J."/>
            <person name="Habib N."/>
            <person name="Wapinski I."/>
            <person name="Roy S."/>
            <person name="Lin M.F."/>
            <person name="Heiman D.I."/>
            <person name="Young S.K."/>
            <person name="Furuya K."/>
            <person name="Guo Y."/>
            <person name="Pidoux A."/>
            <person name="Chen H.M."/>
            <person name="Robbertse B."/>
            <person name="Goldberg J.M."/>
            <person name="Aoki K."/>
            <person name="Bayne E.H."/>
            <person name="Berlin A.M."/>
            <person name="Desjardins C.A."/>
            <person name="Dobbs E."/>
            <person name="Dukaj L."/>
            <person name="Fan L."/>
            <person name="FitzGerald M.G."/>
            <person name="French C."/>
            <person name="Gujja S."/>
            <person name="Hansen K."/>
            <person name="Keifenheim D."/>
            <person name="Levin J.Z."/>
            <person name="Mosher R.A."/>
            <person name="Mueller C.A."/>
            <person name="Pfiffner J."/>
            <person name="Priest M."/>
            <person name="Russ C."/>
            <person name="Smialowska A."/>
            <person name="Swoboda P."/>
            <person name="Sykes S.M."/>
            <person name="Vaughn M."/>
            <person name="Vengrova S."/>
            <person name="Yoder R."/>
            <person name="Zeng Q."/>
            <person name="Allshire R."/>
            <person name="Baulcombe D."/>
            <person name="Birren B.W."/>
            <person name="Brown W."/>
            <person name="Ekwall K."/>
            <person name="Kellis M."/>
            <person name="Leatherwood J."/>
            <person name="Levin H."/>
            <person name="Margalit H."/>
            <person name="Martienssen R."/>
            <person name="Nieduszynski C.A."/>
            <person name="Spatafora J.W."/>
            <person name="Friedman N."/>
            <person name="Dalgaard J.Z."/>
            <person name="Baumann P."/>
            <person name="Niki H."/>
            <person name="Regev A."/>
            <person name="Nusbaum C."/>
        </authorList>
    </citation>
    <scope>NUCLEOTIDE SEQUENCE [LARGE SCALE GENOMIC DNA]</scope>
    <source>
        <strain evidence="4">yFS275 / FY16936</strain>
    </source>
</reference>
<name>B6JWG0_SCHJY</name>
<dbReference type="VEuPathDB" id="FungiDB:SJAG_00736"/>
<protein>
    <submittedName>
        <fullName evidence="2">Uncharacterized protein</fullName>
    </submittedName>
</protein>
<evidence type="ECO:0000313" key="4">
    <source>
        <dbReference type="Proteomes" id="UP000001744"/>
    </source>
</evidence>
<dbReference type="RefSeq" id="XP_002172004.2">
    <property type="nucleotide sequence ID" value="XM_002171968.2"/>
</dbReference>
<dbReference type="OMA" id="LEEKAYW"/>
<evidence type="ECO:0000256" key="1">
    <source>
        <dbReference type="SAM" id="MobiDB-lite"/>
    </source>
</evidence>
<sequence length="281" mass="32256">MAISRRHGLTYQEPYTKHIPAQELKMNRDISKEDQHEAIECLKRLSLFPVKNSYQLQGSITPYLQLRSNYVTPKERWWEAVFDGPLANIEESLAFRDFLEHFNGKDAIPLRVLRATSEIMYEYEAGTNYLLRILYDKSSGQTKLAGLRYLLNVSTPSSQEGQTAAEKTVLEGSGRSNSTDLLAQKPKEETERLRCKTGSLEDDPSFWKLSSSANEHDAVDKNQPKEVSPDRRLVTPMRDFNGLAELVIEQTGSLWKACRRNQMNVDEFLRLIRTGLENARR</sequence>
<evidence type="ECO:0000313" key="2">
    <source>
        <dbReference type="EMBL" id="EEB05711.2"/>
    </source>
</evidence>
<organism evidence="2 4">
    <name type="scientific">Schizosaccharomyces japonicus (strain yFS275 / FY16936)</name>
    <name type="common">Fission yeast</name>
    <dbReference type="NCBI Taxonomy" id="402676"/>
    <lineage>
        <taxon>Eukaryota</taxon>
        <taxon>Fungi</taxon>
        <taxon>Dikarya</taxon>
        <taxon>Ascomycota</taxon>
        <taxon>Taphrinomycotina</taxon>
        <taxon>Schizosaccharomycetes</taxon>
        <taxon>Schizosaccharomycetales</taxon>
        <taxon>Schizosaccharomycetaceae</taxon>
        <taxon>Schizosaccharomyces</taxon>
    </lineage>
</organism>
<keyword evidence="4" id="KW-1185">Reference proteome</keyword>
<dbReference type="Proteomes" id="UP000001744">
    <property type="component" value="Unassembled WGS sequence"/>
</dbReference>
<dbReference type="OrthoDB" id="5317140at2759"/>
<dbReference type="JaponicusDB" id="SJAG_00736">
    <property type="gene designation" value="mug35"/>
</dbReference>
<dbReference type="HOGENOM" id="CLU_1166426_0_0_1"/>